<evidence type="ECO:0000313" key="2">
    <source>
        <dbReference type="EMBL" id="OSX78121.1"/>
    </source>
</evidence>
<dbReference type="AlphaFoldDB" id="A0A1X6PB54"/>
<dbReference type="Gene3D" id="1.10.443.20">
    <property type="entry name" value="Centromere DNA-binding protein complex CBF3 subunit, domain 2"/>
    <property type="match status" value="1"/>
</dbReference>
<gene>
    <name evidence="2" type="ORF">BU14_0120s0005</name>
</gene>
<sequence>MAAAVPTAAGATTLTAGVTTTTGGGVSTAVPAAAWAGKLVSHHVIGGNLNALAKIATLFNVLWRTATSACCKAWTVDDYQSAGSFHPAVSVKRRRQRDQRLQEGAAGVGKAMGKRNHTVSDAQRRDVCLSLLVTPTTWDASTKNVNLNTVWVMQYALEARGATARQLTFSDMAARTFVGMFNDDGKPARVLCTYITATKTIEGITRCIGALPHDDPWLCPIGVVPDALVEWCHPPKGTPSSPPIDFTPIFQPDDDELTAAGVTPALFREAGKNLFFREWYRVLAVVGARGGRMKAMTYRFHNDRVKLLLMAIGVPDCMAKTHVVRGAAASTAKARGVGKSDNKEHGCWSVPMGGGTYDRAIPNPQMMRALSGRHPNHVAPVTPRLNVPVPAELQRTVCPWLEAAEKACGARVAGNADAADEALNDLNGLIRWVRSVYFQTMAARLGTASIPPTAYMTRLPLFQHPLFPPFRTLMARTLSAAGEAAAAAVAQVIPPMAEAVRVAVEAVAAASAAETKAIEERMSQLFDASVVVVTAHADAGVVRVNEHRSSVRLEVRSHFDARFNAMERDLARQRELMARLVTDGVLQDPRARELVREKLASASQSAASSSATAEVLRSASHPAALASPSPPVPPRVSRQLLVVRQNVRRLKSDGKLAGVPIFESATECVLLLSMAKRLNWWTVLDEYVNGLEGGVSILETEMLFGK</sequence>
<reference evidence="2 3" key="1">
    <citation type="submission" date="2017-03" db="EMBL/GenBank/DDBJ databases">
        <title>WGS assembly of Porphyra umbilicalis.</title>
        <authorList>
            <person name="Brawley S.H."/>
            <person name="Blouin N.A."/>
            <person name="Ficko-Blean E."/>
            <person name="Wheeler G.L."/>
            <person name="Lohr M."/>
            <person name="Goodson H.V."/>
            <person name="Jenkins J.W."/>
            <person name="Blaby-Haas C.E."/>
            <person name="Helliwell K.E."/>
            <person name="Chan C."/>
            <person name="Marriage T."/>
            <person name="Bhattacharya D."/>
            <person name="Klein A.S."/>
            <person name="Badis Y."/>
            <person name="Brodie J."/>
            <person name="Cao Y."/>
            <person name="Collen J."/>
            <person name="Dittami S.M."/>
            <person name="Gachon C.M."/>
            <person name="Green B.R."/>
            <person name="Karpowicz S."/>
            <person name="Kim J.W."/>
            <person name="Kudahl U."/>
            <person name="Lin S."/>
            <person name="Michel G."/>
            <person name="Mittag M."/>
            <person name="Olson B.J."/>
            <person name="Pangilinan J."/>
            <person name="Peng Y."/>
            <person name="Qiu H."/>
            <person name="Shu S."/>
            <person name="Singer J.T."/>
            <person name="Smith A.G."/>
            <person name="Sprecher B.N."/>
            <person name="Wagner V."/>
            <person name="Wang W."/>
            <person name="Wang Z.-Y."/>
            <person name="Yan J."/>
            <person name="Yarish C."/>
            <person name="Zoeuner-Riek S."/>
            <person name="Zhuang Y."/>
            <person name="Zou Y."/>
            <person name="Lindquist E.A."/>
            <person name="Grimwood J."/>
            <person name="Barry K."/>
            <person name="Rokhsar D.S."/>
            <person name="Schmutz J."/>
            <person name="Stiller J.W."/>
            <person name="Grossman A.R."/>
            <person name="Prochnik S.E."/>
        </authorList>
    </citation>
    <scope>NUCLEOTIDE SEQUENCE [LARGE SCALE GENOMIC DNA]</scope>
    <source>
        <strain evidence="2">4086291</strain>
    </source>
</reference>
<dbReference type="InterPro" id="IPR038279">
    <property type="entry name" value="Ndc10_dom2_sf"/>
</dbReference>
<feature type="region of interest" description="Disordered" evidence="1">
    <location>
        <begin position="95"/>
        <end position="116"/>
    </location>
</feature>
<keyword evidence="3" id="KW-1185">Reference proteome</keyword>
<dbReference type="GO" id="GO:0003677">
    <property type="term" value="F:DNA binding"/>
    <property type="evidence" value="ECO:0007669"/>
    <property type="project" value="InterPro"/>
</dbReference>
<evidence type="ECO:0000313" key="3">
    <source>
        <dbReference type="Proteomes" id="UP000218209"/>
    </source>
</evidence>
<evidence type="ECO:0008006" key="4">
    <source>
        <dbReference type="Google" id="ProtNLM"/>
    </source>
</evidence>
<proteinExistence type="predicted"/>
<protein>
    <recommendedName>
        <fullName evidence="4">Ndc10 domain-containing protein</fullName>
    </recommendedName>
</protein>
<organism evidence="2 3">
    <name type="scientific">Porphyra umbilicalis</name>
    <name type="common">Purple laver</name>
    <name type="synonym">Red alga</name>
    <dbReference type="NCBI Taxonomy" id="2786"/>
    <lineage>
        <taxon>Eukaryota</taxon>
        <taxon>Rhodophyta</taxon>
        <taxon>Bangiophyceae</taxon>
        <taxon>Bangiales</taxon>
        <taxon>Bangiaceae</taxon>
        <taxon>Porphyra</taxon>
    </lineage>
</organism>
<name>A0A1X6PB54_PORUM</name>
<dbReference type="EMBL" id="KV918820">
    <property type="protein sequence ID" value="OSX78121.1"/>
    <property type="molecule type" value="Genomic_DNA"/>
</dbReference>
<evidence type="ECO:0000256" key="1">
    <source>
        <dbReference type="SAM" id="MobiDB-lite"/>
    </source>
</evidence>
<accession>A0A1X6PB54</accession>
<dbReference type="Proteomes" id="UP000218209">
    <property type="component" value="Unassembled WGS sequence"/>
</dbReference>